<proteinExistence type="predicted"/>
<protein>
    <recommendedName>
        <fullName evidence="3">3-oxoacyl-ACP synthase</fullName>
    </recommendedName>
</protein>
<reference evidence="1 2" key="1">
    <citation type="submission" date="2017-06" db="EMBL/GenBank/DDBJ databases">
        <authorList>
            <person name="Kim H.J."/>
            <person name="Triplett B.A."/>
        </authorList>
    </citation>
    <scope>NUCLEOTIDE SEQUENCE [LARGE SCALE GENOMIC DNA]</scope>
    <source>
        <strain evidence="1 2">DSM 14713</strain>
    </source>
</reference>
<evidence type="ECO:0008006" key="3">
    <source>
        <dbReference type="Google" id="ProtNLM"/>
    </source>
</evidence>
<sequence length="360" mass="37875">MRLAITGLGMLSTLGEDVVTACAALRAGLSRPAPLRFEVFSPDEESGSAVVTGHPLKGIADGYEGVGLYTRLTSQAIQDLVRYAGLTPGDSAFWGATSLYVCISPPRNNELGSVIEELFSEHLIPSILDEVGLPIAPARTRLLMLGHASVLTAIHAAGEQIEAGRGSRALIVGVDSLVGEDELAWLADHGRLKVAEHVVGLMPGQASAAVLVEHKPTARRRQARVEAFIDGVQPGQEERSRARQQRGSGVGLATVVARTLKDRRRVAEVYADLNGEDARAYEWGTALVRLSEAHELPTSIHTPAVSLGDTGAASGAISIAAAVRSLVRGYAQGDDILVWSSSDTGEVASALITRAKGNAE</sequence>
<dbReference type="AlphaFoldDB" id="A0A250I962"/>
<evidence type="ECO:0000313" key="1">
    <source>
        <dbReference type="EMBL" id="ATB27677.1"/>
    </source>
</evidence>
<dbReference type="EMBL" id="CP022163">
    <property type="protein sequence ID" value="ATB27677.1"/>
    <property type="molecule type" value="Genomic_DNA"/>
</dbReference>
<organism evidence="1 2">
    <name type="scientific">Melittangium boletus DSM 14713</name>
    <dbReference type="NCBI Taxonomy" id="1294270"/>
    <lineage>
        <taxon>Bacteria</taxon>
        <taxon>Pseudomonadati</taxon>
        <taxon>Myxococcota</taxon>
        <taxon>Myxococcia</taxon>
        <taxon>Myxococcales</taxon>
        <taxon>Cystobacterineae</taxon>
        <taxon>Archangiaceae</taxon>
        <taxon>Melittangium</taxon>
    </lineage>
</organism>
<dbReference type="Gene3D" id="3.40.47.10">
    <property type="match status" value="1"/>
</dbReference>
<gene>
    <name evidence="1" type="ORF">MEBOL_001121</name>
</gene>
<name>A0A250I962_9BACT</name>
<dbReference type="RefSeq" id="WP_095976441.1">
    <property type="nucleotide sequence ID" value="NZ_CP022163.1"/>
</dbReference>
<evidence type="ECO:0000313" key="2">
    <source>
        <dbReference type="Proteomes" id="UP000217289"/>
    </source>
</evidence>
<dbReference type="Proteomes" id="UP000217289">
    <property type="component" value="Chromosome"/>
</dbReference>
<dbReference type="KEGG" id="mbd:MEBOL_001121"/>
<accession>A0A250I962</accession>
<dbReference type="InterPro" id="IPR016039">
    <property type="entry name" value="Thiolase-like"/>
</dbReference>
<dbReference type="GO" id="GO:0016746">
    <property type="term" value="F:acyltransferase activity"/>
    <property type="evidence" value="ECO:0007669"/>
    <property type="project" value="InterPro"/>
</dbReference>
<dbReference type="SUPFAM" id="SSF53901">
    <property type="entry name" value="Thiolase-like"/>
    <property type="match status" value="2"/>
</dbReference>
<dbReference type="OrthoDB" id="5522744at2"/>
<keyword evidence="2" id="KW-1185">Reference proteome</keyword>